<dbReference type="PANTHER" id="PTHR46797:SF1">
    <property type="entry name" value="METHYLPHOSPHONATE SYNTHASE"/>
    <property type="match status" value="1"/>
</dbReference>
<dbReference type="RefSeq" id="WP_248345401.1">
    <property type="nucleotide sequence ID" value="NZ_AP025592.1"/>
</dbReference>
<dbReference type="PROSITE" id="PS50943">
    <property type="entry name" value="HTH_CROC1"/>
    <property type="match status" value="1"/>
</dbReference>
<evidence type="ECO:0000313" key="4">
    <source>
        <dbReference type="Proteomes" id="UP001162734"/>
    </source>
</evidence>
<proteinExistence type="predicted"/>
<feature type="domain" description="HTH cro/C1-type" evidence="2">
    <location>
        <begin position="17"/>
        <end position="71"/>
    </location>
</feature>
<evidence type="ECO:0000256" key="1">
    <source>
        <dbReference type="ARBA" id="ARBA00023125"/>
    </source>
</evidence>
<dbReference type="EMBL" id="AP025592">
    <property type="protein sequence ID" value="BDG08219.1"/>
    <property type="molecule type" value="Genomic_DNA"/>
</dbReference>
<evidence type="ECO:0000259" key="2">
    <source>
        <dbReference type="PROSITE" id="PS50943"/>
    </source>
</evidence>
<keyword evidence="1" id="KW-0238">DNA-binding</keyword>
<accession>A0ABM7X8P9</accession>
<dbReference type="InterPro" id="IPR001387">
    <property type="entry name" value="Cro/C1-type_HTH"/>
</dbReference>
<dbReference type="SMART" id="SM00530">
    <property type="entry name" value="HTH_XRE"/>
    <property type="match status" value="1"/>
</dbReference>
<sequence>MVGAPVLTYLQFIGSNVQRLRARKGLTQEKMAEAADLDVRFLRRVERGSVMLRFDTFVRLAVALDVEPGVLLRRVKVAPAKPGRPRRPRPTTR</sequence>
<dbReference type="InterPro" id="IPR050807">
    <property type="entry name" value="TransReg_Diox_bact_type"/>
</dbReference>
<keyword evidence="4" id="KW-1185">Reference proteome</keyword>
<reference evidence="4" key="1">
    <citation type="journal article" date="2022" name="Int. J. Syst. Evol. Microbiol.">
        <title>Anaeromyxobacter oryzae sp. nov., Anaeromyxobacter diazotrophicus sp. nov. and Anaeromyxobacter paludicola sp. nov., isolated from paddy soils.</title>
        <authorList>
            <person name="Itoh H."/>
            <person name="Xu Z."/>
            <person name="Mise K."/>
            <person name="Masuda Y."/>
            <person name="Ushijima N."/>
            <person name="Hayakawa C."/>
            <person name="Shiratori Y."/>
            <person name="Senoo K."/>
        </authorList>
    </citation>
    <scope>NUCLEOTIDE SEQUENCE [LARGE SCALE GENOMIC DNA]</scope>
    <source>
        <strain evidence="4">Red630</strain>
    </source>
</reference>
<dbReference type="CDD" id="cd00093">
    <property type="entry name" value="HTH_XRE"/>
    <property type="match status" value="1"/>
</dbReference>
<dbReference type="SUPFAM" id="SSF47413">
    <property type="entry name" value="lambda repressor-like DNA-binding domains"/>
    <property type="match status" value="1"/>
</dbReference>
<evidence type="ECO:0000313" key="3">
    <source>
        <dbReference type="EMBL" id="BDG08219.1"/>
    </source>
</evidence>
<dbReference type="Gene3D" id="1.10.260.40">
    <property type="entry name" value="lambda repressor-like DNA-binding domains"/>
    <property type="match status" value="1"/>
</dbReference>
<dbReference type="PANTHER" id="PTHR46797">
    <property type="entry name" value="HTH-TYPE TRANSCRIPTIONAL REGULATOR"/>
    <property type="match status" value="1"/>
</dbReference>
<gene>
    <name evidence="3" type="ORF">AMPC_13320</name>
</gene>
<name>A0ABM7X8P9_9BACT</name>
<dbReference type="Pfam" id="PF01381">
    <property type="entry name" value="HTH_3"/>
    <property type="match status" value="1"/>
</dbReference>
<dbReference type="Proteomes" id="UP001162734">
    <property type="component" value="Chromosome"/>
</dbReference>
<organism evidence="3 4">
    <name type="scientific">Anaeromyxobacter paludicola</name>
    <dbReference type="NCBI Taxonomy" id="2918171"/>
    <lineage>
        <taxon>Bacteria</taxon>
        <taxon>Pseudomonadati</taxon>
        <taxon>Myxococcota</taxon>
        <taxon>Myxococcia</taxon>
        <taxon>Myxococcales</taxon>
        <taxon>Cystobacterineae</taxon>
        <taxon>Anaeromyxobacteraceae</taxon>
        <taxon>Anaeromyxobacter</taxon>
    </lineage>
</organism>
<dbReference type="InterPro" id="IPR010982">
    <property type="entry name" value="Lambda_DNA-bd_dom_sf"/>
</dbReference>
<protein>
    <recommendedName>
        <fullName evidence="2">HTH cro/C1-type domain-containing protein</fullName>
    </recommendedName>
</protein>